<sequence length="149" mass="16920">MGRTGDRNITDLALQYMAIEAERRSMEADDSWRTRVERHGSGYVLDIVNRRADAARFKLKRQGRCSAQDQWNRGMWGTLLLTALTVTPEEQEEYARTSPNAKHGARLVAIIDPERLVVQRTIDAPGPGTYEALYIEGKRGDLHDTGYAW</sequence>
<comment type="caution">
    <text evidence="1">The sequence shown here is derived from an EMBL/GenBank/DDBJ whole genome shotgun (WGS) entry which is preliminary data.</text>
</comment>
<protein>
    <submittedName>
        <fullName evidence="1">Uncharacterized protein</fullName>
    </submittedName>
</protein>
<keyword evidence="2" id="KW-1185">Reference proteome</keyword>
<reference evidence="1 2" key="1">
    <citation type="submission" date="2020-02" db="EMBL/GenBank/DDBJ databases">
        <title>Characterization of phylogenetic diversity of novel bifidobacterial species isolated in Czech ZOOs.</title>
        <authorList>
            <person name="Lugli G.A."/>
            <person name="Vera N.B."/>
            <person name="Ventura M."/>
        </authorList>
    </citation>
    <scope>NUCLEOTIDE SEQUENCE [LARGE SCALE GENOMIC DNA]</scope>
    <source>
        <strain evidence="1 2">DSM 109959</strain>
    </source>
</reference>
<accession>A0A7Y0EZF1</accession>
<evidence type="ECO:0000313" key="1">
    <source>
        <dbReference type="EMBL" id="NMM99219.1"/>
    </source>
</evidence>
<organism evidence="1 2">
    <name type="scientific">Bifidobacterium olomucense</name>
    <dbReference type="NCBI Taxonomy" id="2675324"/>
    <lineage>
        <taxon>Bacteria</taxon>
        <taxon>Bacillati</taxon>
        <taxon>Actinomycetota</taxon>
        <taxon>Actinomycetes</taxon>
        <taxon>Bifidobacteriales</taxon>
        <taxon>Bifidobacteriaceae</taxon>
        <taxon>Bifidobacterium</taxon>
    </lineage>
</organism>
<proteinExistence type="predicted"/>
<name>A0A7Y0EZF1_9BIFI</name>
<dbReference type="EMBL" id="JAAIIG010000015">
    <property type="protein sequence ID" value="NMM99219.1"/>
    <property type="molecule type" value="Genomic_DNA"/>
</dbReference>
<dbReference type="Proteomes" id="UP000543419">
    <property type="component" value="Unassembled WGS sequence"/>
</dbReference>
<dbReference type="RefSeq" id="WP_169241782.1">
    <property type="nucleotide sequence ID" value="NZ_JAAIIG010000015.1"/>
</dbReference>
<dbReference type="AlphaFoldDB" id="A0A7Y0EZF1"/>
<evidence type="ECO:0000313" key="2">
    <source>
        <dbReference type="Proteomes" id="UP000543419"/>
    </source>
</evidence>
<gene>
    <name evidence="1" type="ORF">G1C97_2177</name>
</gene>